<gene>
    <name evidence="8" type="ORF">KL859_31835</name>
</gene>
<dbReference type="EMBL" id="JAHBOM010000044">
    <property type="protein sequence ID" value="MBU8827451.1"/>
    <property type="molecule type" value="Genomic_DNA"/>
</dbReference>
<dbReference type="PANTHER" id="PTHR47359:SF3">
    <property type="entry name" value="NLP_P60 DOMAIN-CONTAINING PROTEIN-RELATED"/>
    <property type="match status" value="1"/>
</dbReference>
<evidence type="ECO:0000256" key="3">
    <source>
        <dbReference type="ARBA" id="ARBA00022801"/>
    </source>
</evidence>
<evidence type="ECO:0000256" key="5">
    <source>
        <dbReference type="SAM" id="Coils"/>
    </source>
</evidence>
<keyword evidence="4" id="KW-0788">Thiol protease</keyword>
<dbReference type="PROSITE" id="PS51935">
    <property type="entry name" value="NLPC_P60"/>
    <property type="match status" value="1"/>
</dbReference>
<evidence type="ECO:0000256" key="4">
    <source>
        <dbReference type="ARBA" id="ARBA00022807"/>
    </source>
</evidence>
<feature type="domain" description="NlpC/P60" evidence="7">
    <location>
        <begin position="324"/>
        <end position="456"/>
    </location>
</feature>
<keyword evidence="5" id="KW-0175">Coiled coil</keyword>
<evidence type="ECO:0000256" key="1">
    <source>
        <dbReference type="ARBA" id="ARBA00007074"/>
    </source>
</evidence>
<evidence type="ECO:0000256" key="6">
    <source>
        <dbReference type="SAM" id="MobiDB-lite"/>
    </source>
</evidence>
<comment type="similarity">
    <text evidence="1">Belongs to the peptidase C40 family.</text>
</comment>
<dbReference type="Proteomes" id="UP000696413">
    <property type="component" value="Unassembled WGS sequence"/>
</dbReference>
<feature type="region of interest" description="Disordered" evidence="6">
    <location>
        <begin position="158"/>
        <end position="182"/>
    </location>
</feature>
<reference evidence="8 9" key="1">
    <citation type="submission" date="2021-05" db="EMBL/GenBank/DDBJ databases">
        <title>Draft Genome Sequences of Clinical Respiratory Isolates of Mycobacterium goodii Recovered in Ireland.</title>
        <authorList>
            <person name="Flanagan P.R."/>
            <person name="Mok S."/>
            <person name="Roycroft E."/>
            <person name="Rogers T.R."/>
            <person name="Fitzgibbon M."/>
        </authorList>
    </citation>
    <scope>NUCLEOTIDE SEQUENCE [LARGE SCALE GENOMIC DNA]</scope>
    <source>
        <strain evidence="8 9">14IE55</strain>
    </source>
</reference>
<keyword evidence="2" id="KW-0645">Protease</keyword>
<dbReference type="SUPFAM" id="SSF54001">
    <property type="entry name" value="Cysteine proteinases"/>
    <property type="match status" value="1"/>
</dbReference>
<dbReference type="InterPro" id="IPR000064">
    <property type="entry name" value="NLP_P60_dom"/>
</dbReference>
<dbReference type="Pfam" id="PF00877">
    <property type="entry name" value="NLPC_P60"/>
    <property type="match status" value="1"/>
</dbReference>
<feature type="coiled-coil region" evidence="5">
    <location>
        <begin position="75"/>
        <end position="109"/>
    </location>
</feature>
<evidence type="ECO:0000259" key="7">
    <source>
        <dbReference type="PROSITE" id="PS51935"/>
    </source>
</evidence>
<feature type="region of interest" description="Disordered" evidence="6">
    <location>
        <begin position="220"/>
        <end position="256"/>
    </location>
</feature>
<dbReference type="PANTHER" id="PTHR47359">
    <property type="entry name" value="PEPTIDOGLYCAN DL-ENDOPEPTIDASE CWLO"/>
    <property type="match status" value="1"/>
</dbReference>
<accession>A0ABS6HXR8</accession>
<comment type="caution">
    <text evidence="8">The sequence shown here is derived from an EMBL/GenBank/DDBJ whole genome shotgun (WGS) entry which is preliminary data.</text>
</comment>
<proteinExistence type="inferred from homology"/>
<name>A0ABS6HXR8_MYCGD</name>
<dbReference type="InterPro" id="IPR038765">
    <property type="entry name" value="Papain-like_cys_pep_sf"/>
</dbReference>
<evidence type="ECO:0000256" key="2">
    <source>
        <dbReference type="ARBA" id="ARBA00022670"/>
    </source>
</evidence>
<dbReference type="Gene3D" id="3.90.1720.10">
    <property type="entry name" value="endopeptidase domain like (from Nostoc punctiforme)"/>
    <property type="match status" value="1"/>
</dbReference>
<protein>
    <submittedName>
        <fullName evidence="8">C40 family peptidase</fullName>
    </submittedName>
</protein>
<evidence type="ECO:0000313" key="9">
    <source>
        <dbReference type="Proteomes" id="UP000696413"/>
    </source>
</evidence>
<evidence type="ECO:0000313" key="8">
    <source>
        <dbReference type="EMBL" id="MBU8827451.1"/>
    </source>
</evidence>
<sequence length="456" mass="48201">MGFIDRPSRISCALVLTSVVVVSGQGLASADPHRTQPDTLAALVGDVARADQSLADLQAGIHSQQEIVMKALHEVERARAAADDAGSALDEARRETQQAADLANRAQQRFDEFAASQYVNGPASWPISASIPEQVLSAGATQQTLVLAFAQARTDLQRTRTEQANAESATRQAQTAADTATTAAQERYDQAVQALRVTKEAFDRKQIEIETAAGEARATRQRLDQALQSSPAAAASVASDTNWDTDATRQPAATQWSQTIPVVPGANLQDPVAIINSVLQISAASAQITADLGRRFLVKLGLIPAATPAQAAAPGGRIPRLYGQQAVEFSIRRGMSQMGVPYSWGGGNAGGPTNGIDQGAGTVGFDCSGLMVYAFAGVGINLPKYSGAQYDLGRRVPVAEMRRGDLLFWGPGGSQHVALYLGQGQMLESPFTGSQVRIAPVRPSGMTTHVVRLIEY</sequence>
<dbReference type="RefSeq" id="WP_109790124.1">
    <property type="nucleotide sequence ID" value="NZ_JAHBOL010000064.1"/>
</dbReference>
<dbReference type="InterPro" id="IPR051794">
    <property type="entry name" value="PG_Endopeptidase_C40"/>
</dbReference>
<keyword evidence="3" id="KW-0378">Hydrolase</keyword>
<organism evidence="8 9">
    <name type="scientific">Mycolicibacterium goodii</name>
    <name type="common">Mycobacterium goodii</name>
    <dbReference type="NCBI Taxonomy" id="134601"/>
    <lineage>
        <taxon>Bacteria</taxon>
        <taxon>Bacillati</taxon>
        <taxon>Actinomycetota</taxon>
        <taxon>Actinomycetes</taxon>
        <taxon>Mycobacteriales</taxon>
        <taxon>Mycobacteriaceae</taxon>
        <taxon>Mycolicibacterium</taxon>
    </lineage>
</organism>
<feature type="compositionally biased region" description="Low complexity" evidence="6">
    <location>
        <begin position="226"/>
        <end position="239"/>
    </location>
</feature>
<keyword evidence="9" id="KW-1185">Reference proteome</keyword>
<feature type="compositionally biased region" description="Low complexity" evidence="6">
    <location>
        <begin position="169"/>
        <end position="182"/>
    </location>
</feature>